<organism evidence="2 3">
    <name type="scientific">Vreelandella sulfidaeris</name>
    <dbReference type="NCBI Taxonomy" id="115553"/>
    <lineage>
        <taxon>Bacteria</taxon>
        <taxon>Pseudomonadati</taxon>
        <taxon>Pseudomonadota</taxon>
        <taxon>Gammaproteobacteria</taxon>
        <taxon>Oceanospirillales</taxon>
        <taxon>Halomonadaceae</taxon>
        <taxon>Vreelandella</taxon>
    </lineage>
</organism>
<dbReference type="SUPFAM" id="SSF51735">
    <property type="entry name" value="NAD(P)-binding Rossmann-fold domains"/>
    <property type="match status" value="1"/>
</dbReference>
<reference evidence="2 3" key="1">
    <citation type="journal article" date="2019" name="Microbiol. Resour. Announc.">
        <title>Complete Genome Sequence of Halomonas sulfidaeris Strain Esulfide1 Isolated from a Metal Sulfide Rock at a Depth of 2,200 Meters, Obtained Using Nanopore Sequencing.</title>
        <authorList>
            <person name="Saito M."/>
            <person name="Nishigata A."/>
            <person name="Galipon J."/>
            <person name="Arakawa K."/>
        </authorList>
    </citation>
    <scope>NUCLEOTIDE SEQUENCE [LARGE SCALE GENOMIC DNA]</scope>
    <source>
        <strain evidence="2 3">ATCC BAA-803</strain>
    </source>
</reference>
<dbReference type="InterPro" id="IPR036291">
    <property type="entry name" value="NAD(P)-bd_dom_sf"/>
</dbReference>
<evidence type="ECO:0000259" key="1">
    <source>
        <dbReference type="Pfam" id="PF16363"/>
    </source>
</evidence>
<dbReference type="PANTHER" id="PTHR43000">
    <property type="entry name" value="DTDP-D-GLUCOSE 4,6-DEHYDRATASE-RELATED"/>
    <property type="match status" value="1"/>
</dbReference>
<gene>
    <name evidence="2" type="ORF">HSBAA_56490</name>
</gene>
<proteinExistence type="predicted"/>
<dbReference type="Proteomes" id="UP000320231">
    <property type="component" value="Chromosome"/>
</dbReference>
<feature type="domain" description="NAD(P)-binding" evidence="1">
    <location>
        <begin position="117"/>
        <end position="185"/>
    </location>
</feature>
<dbReference type="KEGG" id="hsr:HSBAA_56490"/>
<dbReference type="InterPro" id="IPR016040">
    <property type="entry name" value="NAD(P)-bd_dom"/>
</dbReference>
<sequence>MAVAIKTFRWYFSLIIAIARFGASSNYVISGIGADDRYLYPDLKGGVKNKTSKSHRDRIEFYGLDSHVEADLEILRFLSKKINISTTDKSLSEASGVLFLSLSRVRFYEFCTQERVLVTGADGFIGSHLTELLVREGYRVIALSQYNSFNNWGWLEDIDCLNQVEVLSGDVRDPHYCKHITKDVDVIFI</sequence>
<dbReference type="Pfam" id="PF16363">
    <property type="entry name" value="GDP_Man_Dehyd"/>
    <property type="match status" value="1"/>
</dbReference>
<evidence type="ECO:0000313" key="3">
    <source>
        <dbReference type="Proteomes" id="UP000320231"/>
    </source>
</evidence>
<name>A0A455UG61_9GAMM</name>
<protein>
    <recommendedName>
        <fullName evidence="1">NAD(P)-binding domain-containing protein</fullName>
    </recommendedName>
</protein>
<accession>A0A455UG61</accession>
<dbReference type="AlphaFoldDB" id="A0A455UG61"/>
<evidence type="ECO:0000313" key="2">
    <source>
        <dbReference type="EMBL" id="BBI64343.1"/>
    </source>
</evidence>
<dbReference type="EMBL" id="AP019514">
    <property type="protein sequence ID" value="BBI64343.1"/>
    <property type="molecule type" value="Genomic_DNA"/>
</dbReference>
<dbReference type="Gene3D" id="3.40.50.720">
    <property type="entry name" value="NAD(P)-binding Rossmann-like Domain"/>
    <property type="match status" value="1"/>
</dbReference>